<keyword evidence="2" id="KW-1185">Reference proteome</keyword>
<dbReference type="Proteomes" id="UP001221898">
    <property type="component" value="Unassembled WGS sequence"/>
</dbReference>
<evidence type="ECO:0000313" key="2">
    <source>
        <dbReference type="Proteomes" id="UP001221898"/>
    </source>
</evidence>
<reference evidence="1" key="1">
    <citation type="journal article" date="2023" name="Science">
        <title>Genome structures resolve the early diversification of teleost fishes.</title>
        <authorList>
            <person name="Parey E."/>
            <person name="Louis A."/>
            <person name="Montfort J."/>
            <person name="Bouchez O."/>
            <person name="Roques C."/>
            <person name="Iampietro C."/>
            <person name="Lluch J."/>
            <person name="Castinel A."/>
            <person name="Donnadieu C."/>
            <person name="Desvignes T."/>
            <person name="Floi Bucao C."/>
            <person name="Jouanno E."/>
            <person name="Wen M."/>
            <person name="Mejri S."/>
            <person name="Dirks R."/>
            <person name="Jansen H."/>
            <person name="Henkel C."/>
            <person name="Chen W.J."/>
            <person name="Zahm M."/>
            <person name="Cabau C."/>
            <person name="Klopp C."/>
            <person name="Thompson A.W."/>
            <person name="Robinson-Rechavi M."/>
            <person name="Braasch I."/>
            <person name="Lecointre G."/>
            <person name="Bobe J."/>
            <person name="Postlethwait J.H."/>
            <person name="Berthelot C."/>
            <person name="Roest Crollius H."/>
            <person name="Guiguen Y."/>
        </authorList>
    </citation>
    <scope>NUCLEOTIDE SEQUENCE</scope>
    <source>
        <strain evidence="1">NC1722</strain>
    </source>
</reference>
<evidence type="ECO:0000313" key="1">
    <source>
        <dbReference type="EMBL" id="KAJ8367263.1"/>
    </source>
</evidence>
<accession>A0AAD7R6Q2</accession>
<protein>
    <submittedName>
        <fullName evidence="1">Uncharacterized protein</fullName>
    </submittedName>
</protein>
<gene>
    <name evidence="1" type="ORF">AAFF_G00323800</name>
</gene>
<dbReference type="PANTHER" id="PTHR41693:SF2">
    <property type="entry name" value="BIOGENESIS OF LYSOSOME-RELATED ORGANELLES COMPLEX 1 SUBUNIT 2"/>
    <property type="match status" value="1"/>
</dbReference>
<proteinExistence type="predicted"/>
<sequence>MALAPLGGPHMCARLPITAGSRNAAPQRPLYIKHFPSGVGPWAPREIFVCRDAAGFFFAHTPAAGSVGRISRDVASVGKYLIATFKPVRMMTVKRFLALLCLVSLCVGQKKRRQQMLEWDSRVHVEKRHTRGCSNLTQVLDNWKFAIMTQVKELLLNDHSVVLPEYGRIQPLSEALGDLYTEFGSLKKRLGDLTARFEGVETFADEIREGTIRIPPRRVERRPPLPPRGVSSSLRTAEGLAQWRRNRALVQNIKRLPRA</sequence>
<organism evidence="1 2">
    <name type="scientific">Aldrovandia affinis</name>
    <dbReference type="NCBI Taxonomy" id="143900"/>
    <lineage>
        <taxon>Eukaryota</taxon>
        <taxon>Metazoa</taxon>
        <taxon>Chordata</taxon>
        <taxon>Craniata</taxon>
        <taxon>Vertebrata</taxon>
        <taxon>Euteleostomi</taxon>
        <taxon>Actinopterygii</taxon>
        <taxon>Neopterygii</taxon>
        <taxon>Teleostei</taxon>
        <taxon>Notacanthiformes</taxon>
        <taxon>Halosauridae</taxon>
        <taxon>Aldrovandia</taxon>
    </lineage>
</organism>
<dbReference type="AlphaFoldDB" id="A0AAD7R6Q2"/>
<comment type="caution">
    <text evidence="1">The sequence shown here is derived from an EMBL/GenBank/DDBJ whole genome shotgun (WGS) entry which is preliminary data.</text>
</comment>
<name>A0AAD7R6Q2_9TELE</name>
<dbReference type="PANTHER" id="PTHR41693">
    <property type="entry name" value="HEME-BINDING PROTEIN 1"/>
    <property type="match status" value="1"/>
</dbReference>
<dbReference type="EMBL" id="JAINUG010000492">
    <property type="protein sequence ID" value="KAJ8367263.1"/>
    <property type="molecule type" value="Genomic_DNA"/>
</dbReference>